<dbReference type="Pfam" id="PF00436">
    <property type="entry name" value="SSB"/>
    <property type="match status" value="1"/>
</dbReference>
<evidence type="ECO:0000313" key="4">
    <source>
        <dbReference type="EMBL" id="SQC40647.1"/>
    </source>
</evidence>
<dbReference type="InterPro" id="IPR000424">
    <property type="entry name" value="Primosome_PriB/ssb"/>
</dbReference>
<keyword evidence="1 2" id="KW-0238">DNA-binding</keyword>
<evidence type="ECO:0000256" key="3">
    <source>
        <dbReference type="SAM" id="MobiDB-lite"/>
    </source>
</evidence>
<evidence type="ECO:0000256" key="1">
    <source>
        <dbReference type="ARBA" id="ARBA00023125"/>
    </source>
</evidence>
<evidence type="ECO:0000313" key="5">
    <source>
        <dbReference type="EMBL" id="STT05725.1"/>
    </source>
</evidence>
<organism evidence="4 6">
    <name type="scientific">Klebsiella pneumoniae</name>
    <dbReference type="NCBI Taxonomy" id="573"/>
    <lineage>
        <taxon>Bacteria</taxon>
        <taxon>Pseudomonadati</taxon>
        <taxon>Pseudomonadota</taxon>
        <taxon>Gammaproteobacteria</taxon>
        <taxon>Enterobacterales</taxon>
        <taxon>Enterobacteriaceae</taxon>
        <taxon>Klebsiella/Raoultella group</taxon>
        <taxon>Klebsiella</taxon>
        <taxon>Klebsiella pneumoniae complex</taxon>
    </lineage>
</organism>
<name>A0A2X3F0E6_KLEPN</name>
<sequence length="222" mass="24180">MPVLNQRQRVEFFPWQAVNQQNAPLNQRKIAEVGSGKPSNGAGWRAVNQLNQLNQHYFCLLSEKKQRLTEREVSMTAQISAYGRLVADPETRTTGKGTSMAMARLAVSLPCNAAADGQATFWLGVIAFGKQADALAKHQKGDLVSVVGNMQINQWTGQDGGTQQGYQVLADSVISARTARPGGRQGQQGQATDALRRAQQQPAPPGYEDYDQTPPFDDSIPL</sequence>
<evidence type="ECO:0000313" key="7">
    <source>
        <dbReference type="Proteomes" id="UP000255518"/>
    </source>
</evidence>
<dbReference type="Proteomes" id="UP000255518">
    <property type="component" value="Unassembled WGS sequence"/>
</dbReference>
<accession>A0A2X3F0E6</accession>
<evidence type="ECO:0000256" key="2">
    <source>
        <dbReference type="PROSITE-ProRule" id="PRU00252"/>
    </source>
</evidence>
<feature type="region of interest" description="Disordered" evidence="3">
    <location>
        <begin position="178"/>
        <end position="222"/>
    </location>
</feature>
<gene>
    <name evidence="4" type="primary">ssb_2</name>
    <name evidence="5" type="ORF">NCTC13443_05647</name>
    <name evidence="4" type="ORF">NCTC9128_06649</name>
</gene>
<dbReference type="Gene3D" id="2.40.50.140">
    <property type="entry name" value="Nucleic acid-binding proteins"/>
    <property type="match status" value="1"/>
</dbReference>
<dbReference type="EMBL" id="UGKT01000001">
    <property type="protein sequence ID" value="STT05725.1"/>
    <property type="molecule type" value="Genomic_DNA"/>
</dbReference>
<dbReference type="EMBL" id="UAWN01000015">
    <property type="protein sequence ID" value="SQC40647.1"/>
    <property type="molecule type" value="Genomic_DNA"/>
</dbReference>
<dbReference type="PROSITE" id="PS50935">
    <property type="entry name" value="SSB"/>
    <property type="match status" value="1"/>
</dbReference>
<evidence type="ECO:0000313" key="6">
    <source>
        <dbReference type="Proteomes" id="UP000251088"/>
    </source>
</evidence>
<dbReference type="GO" id="GO:0003697">
    <property type="term" value="F:single-stranded DNA binding"/>
    <property type="evidence" value="ECO:0007669"/>
    <property type="project" value="InterPro"/>
</dbReference>
<dbReference type="CDD" id="cd04496">
    <property type="entry name" value="SSB_OBF"/>
    <property type="match status" value="1"/>
</dbReference>
<protein>
    <submittedName>
        <fullName evidence="4">Single-stranded DNA-binding protein</fullName>
    </submittedName>
</protein>
<reference evidence="6 7" key="1">
    <citation type="submission" date="2018-06" db="EMBL/GenBank/DDBJ databases">
        <authorList>
            <consortium name="Pathogen Informatics"/>
            <person name="Doyle S."/>
        </authorList>
    </citation>
    <scope>NUCLEOTIDE SEQUENCE [LARGE SCALE GENOMIC DNA]</scope>
    <source>
        <strain evidence="5 7">NCTC13443</strain>
        <strain evidence="4 6">NCTC9128</strain>
    </source>
</reference>
<dbReference type="InterPro" id="IPR012340">
    <property type="entry name" value="NA-bd_OB-fold"/>
</dbReference>
<dbReference type="Proteomes" id="UP000251088">
    <property type="component" value="Unassembled WGS sequence"/>
</dbReference>
<dbReference type="AlphaFoldDB" id="A0A2X3F0E6"/>
<proteinExistence type="predicted"/>
<dbReference type="SUPFAM" id="SSF50249">
    <property type="entry name" value="Nucleic acid-binding proteins"/>
    <property type="match status" value="1"/>
</dbReference>